<dbReference type="Pfam" id="PF04341">
    <property type="entry name" value="DUF485"/>
    <property type="match status" value="1"/>
</dbReference>
<keyword evidence="1" id="KW-0472">Membrane</keyword>
<dbReference type="EMBL" id="DRMN01000202">
    <property type="protein sequence ID" value="HFB54882.1"/>
    <property type="molecule type" value="Genomic_DNA"/>
</dbReference>
<evidence type="ECO:0000313" key="3">
    <source>
        <dbReference type="Proteomes" id="UP000886042"/>
    </source>
</evidence>
<keyword evidence="1" id="KW-0812">Transmembrane</keyword>
<reference evidence="2" key="1">
    <citation type="journal article" date="2020" name="mSystems">
        <title>Genome- and Community-Level Interaction Insights into Carbon Utilization and Element Cycling Functions of Hydrothermarchaeota in Hydrothermal Sediment.</title>
        <authorList>
            <person name="Zhou Z."/>
            <person name="Liu Y."/>
            <person name="Xu W."/>
            <person name="Pan J."/>
            <person name="Luo Z.H."/>
            <person name="Li M."/>
        </authorList>
    </citation>
    <scope>NUCLEOTIDE SEQUENCE [LARGE SCALE GENOMIC DNA]</scope>
    <source>
        <strain evidence="2">HyVt-489</strain>
    </source>
</reference>
<dbReference type="AlphaFoldDB" id="A0A7C3C170"/>
<evidence type="ECO:0000313" key="2">
    <source>
        <dbReference type="EMBL" id="HFB54882.1"/>
    </source>
</evidence>
<proteinExistence type="predicted"/>
<keyword evidence="1" id="KW-1133">Transmembrane helix</keyword>
<name>A0A7C3C170_9PROT</name>
<dbReference type="Proteomes" id="UP000886042">
    <property type="component" value="Unassembled WGS sequence"/>
</dbReference>
<evidence type="ECO:0000256" key="1">
    <source>
        <dbReference type="SAM" id="Phobius"/>
    </source>
</evidence>
<accession>A0A7C3C170</accession>
<gene>
    <name evidence="2" type="ORF">ENJ46_03075</name>
</gene>
<sequence>MMDLHNAYQMESFQKLMRTRARVIWPLSVFLVIGLIGNLYLMSSGAELGAQTISEGGVLTVALVYSLVLIFLGASVAIFYVWWANTYLDPMMEHLRREIDSVHEDAKNQNGDGA</sequence>
<feature type="transmembrane region" description="Helical" evidence="1">
    <location>
        <begin position="21"/>
        <end position="42"/>
    </location>
</feature>
<organism evidence="2 3">
    <name type="scientific">Hellea balneolensis</name>
    <dbReference type="NCBI Taxonomy" id="287478"/>
    <lineage>
        <taxon>Bacteria</taxon>
        <taxon>Pseudomonadati</taxon>
        <taxon>Pseudomonadota</taxon>
        <taxon>Alphaproteobacteria</taxon>
        <taxon>Maricaulales</taxon>
        <taxon>Robiginitomaculaceae</taxon>
        <taxon>Hellea</taxon>
    </lineage>
</organism>
<comment type="caution">
    <text evidence="2">The sequence shown here is derived from an EMBL/GenBank/DDBJ whole genome shotgun (WGS) entry which is preliminary data.</text>
</comment>
<feature type="transmembrane region" description="Helical" evidence="1">
    <location>
        <begin position="62"/>
        <end position="83"/>
    </location>
</feature>
<dbReference type="InterPro" id="IPR007436">
    <property type="entry name" value="DUF485"/>
</dbReference>
<protein>
    <submittedName>
        <fullName evidence="2">DUF485 domain-containing protein</fullName>
    </submittedName>
</protein>